<keyword evidence="7" id="KW-0378">Hydrolase</keyword>
<dbReference type="KEGG" id="tpi:TREPR_2065"/>
<dbReference type="GO" id="GO:0044716">
    <property type="term" value="F:8-oxo-GDP phosphatase activity"/>
    <property type="evidence" value="ECO:0007669"/>
    <property type="project" value="TreeGrafter"/>
</dbReference>
<dbReference type="SUPFAM" id="SSF55811">
    <property type="entry name" value="Nudix"/>
    <property type="match status" value="1"/>
</dbReference>
<keyword evidence="9" id="KW-0234">DNA repair</keyword>
<evidence type="ECO:0000256" key="9">
    <source>
        <dbReference type="ARBA" id="ARBA00023204"/>
    </source>
</evidence>
<evidence type="ECO:0000256" key="14">
    <source>
        <dbReference type="ARBA" id="ARBA00041592"/>
    </source>
</evidence>
<comment type="similarity">
    <text evidence="2">Belongs to the Nudix hydrolase family.</text>
</comment>
<evidence type="ECO:0000256" key="8">
    <source>
        <dbReference type="ARBA" id="ARBA00022842"/>
    </source>
</evidence>
<keyword evidence="6" id="KW-0227">DNA damage</keyword>
<evidence type="ECO:0000256" key="13">
    <source>
        <dbReference type="ARBA" id="ARBA00040794"/>
    </source>
</evidence>
<dbReference type="Pfam" id="PF00293">
    <property type="entry name" value="NUDIX"/>
    <property type="match status" value="1"/>
</dbReference>
<evidence type="ECO:0000256" key="15">
    <source>
        <dbReference type="ARBA" id="ARBA00041979"/>
    </source>
</evidence>
<protein>
    <recommendedName>
        <fullName evidence="13">8-oxo-dGTP diphosphatase</fullName>
        <ecNumber evidence="12">3.6.1.55</ecNumber>
    </recommendedName>
    <alternativeName>
        <fullName evidence="16">7,8-dihydro-8-oxoguanine-triphosphatase</fullName>
    </alternativeName>
    <alternativeName>
        <fullName evidence="15">Mutator protein MutT</fullName>
    </alternativeName>
    <alternativeName>
        <fullName evidence="14">dGTP pyrophosphohydrolase</fullName>
    </alternativeName>
</protein>
<reference evidence="19" key="1">
    <citation type="submission" date="2009-12" db="EMBL/GenBank/DDBJ databases">
        <title>Complete sequence of Treponema primitia strain ZAS-2.</title>
        <authorList>
            <person name="Tetu S.G."/>
            <person name="Matson E."/>
            <person name="Ren Q."/>
            <person name="Seshadri R."/>
            <person name="Elbourne L."/>
            <person name="Hassan K.A."/>
            <person name="Durkin A."/>
            <person name="Radune D."/>
            <person name="Mohamoud Y."/>
            <person name="Shay R."/>
            <person name="Jin S."/>
            <person name="Zhang X."/>
            <person name="Lucey K."/>
            <person name="Ballor N.R."/>
            <person name="Ottesen E."/>
            <person name="Rosenthal R."/>
            <person name="Allen A."/>
            <person name="Leadbetter J.R."/>
            <person name="Paulsen I.T."/>
        </authorList>
    </citation>
    <scope>NUCLEOTIDE SEQUENCE [LARGE SCALE GENOMIC DNA]</scope>
    <source>
        <strain evidence="19">ATCC BAA-887 / DSM 12427 / ZAS-2</strain>
    </source>
</reference>
<evidence type="ECO:0000256" key="7">
    <source>
        <dbReference type="ARBA" id="ARBA00022801"/>
    </source>
</evidence>
<dbReference type="HOGENOM" id="CLU_037162_19_1_12"/>
<dbReference type="InterPro" id="IPR015797">
    <property type="entry name" value="NUDIX_hydrolase-like_dom_sf"/>
</dbReference>
<dbReference type="InterPro" id="IPR047127">
    <property type="entry name" value="MutT-like"/>
</dbReference>
<evidence type="ECO:0000256" key="4">
    <source>
        <dbReference type="ARBA" id="ARBA00022705"/>
    </source>
</evidence>
<keyword evidence="19" id="KW-1185">Reference proteome</keyword>
<evidence type="ECO:0000256" key="2">
    <source>
        <dbReference type="ARBA" id="ARBA00005582"/>
    </source>
</evidence>
<dbReference type="EMBL" id="CP001843">
    <property type="protein sequence ID" value="AEF85612.1"/>
    <property type="molecule type" value="Genomic_DNA"/>
</dbReference>
<organism evidence="18 19">
    <name type="scientific">Treponema primitia (strain ATCC BAA-887 / DSM 12427 / ZAS-2)</name>
    <dbReference type="NCBI Taxonomy" id="545694"/>
    <lineage>
        <taxon>Bacteria</taxon>
        <taxon>Pseudomonadati</taxon>
        <taxon>Spirochaetota</taxon>
        <taxon>Spirochaetia</taxon>
        <taxon>Spirochaetales</taxon>
        <taxon>Treponemataceae</taxon>
        <taxon>Treponema</taxon>
    </lineage>
</organism>
<evidence type="ECO:0000313" key="18">
    <source>
        <dbReference type="EMBL" id="AEF85612.1"/>
    </source>
</evidence>
<dbReference type="GO" id="GO:0006260">
    <property type="term" value="P:DNA replication"/>
    <property type="evidence" value="ECO:0007669"/>
    <property type="project" value="UniProtKB-KW"/>
</dbReference>
<dbReference type="Gene3D" id="3.90.79.10">
    <property type="entry name" value="Nucleoside Triphosphate Pyrophosphohydrolase"/>
    <property type="match status" value="1"/>
</dbReference>
<dbReference type="Proteomes" id="UP000009223">
    <property type="component" value="Chromosome"/>
</dbReference>
<evidence type="ECO:0000313" key="19">
    <source>
        <dbReference type="Proteomes" id="UP000009223"/>
    </source>
</evidence>
<dbReference type="eggNOG" id="COG0494">
    <property type="taxonomic scope" value="Bacteria"/>
</dbReference>
<keyword evidence="4" id="KW-0235">DNA replication</keyword>
<dbReference type="GO" id="GO:0044715">
    <property type="term" value="F:8-oxo-dGDP phosphatase activity"/>
    <property type="evidence" value="ECO:0007669"/>
    <property type="project" value="TreeGrafter"/>
</dbReference>
<dbReference type="PANTHER" id="PTHR47707:SF1">
    <property type="entry name" value="NUDIX HYDROLASE FAMILY PROTEIN"/>
    <property type="match status" value="1"/>
</dbReference>
<dbReference type="PROSITE" id="PS51462">
    <property type="entry name" value="NUDIX"/>
    <property type="match status" value="1"/>
</dbReference>
<evidence type="ECO:0000256" key="1">
    <source>
        <dbReference type="ARBA" id="ARBA00001946"/>
    </source>
</evidence>
<dbReference type="GO" id="GO:0006281">
    <property type="term" value="P:DNA repair"/>
    <property type="evidence" value="ECO:0007669"/>
    <property type="project" value="UniProtKB-KW"/>
</dbReference>
<evidence type="ECO:0000256" key="5">
    <source>
        <dbReference type="ARBA" id="ARBA00022723"/>
    </source>
</evidence>
<comment type="cofactor">
    <cofactor evidence="1">
        <name>Mg(2+)</name>
        <dbReference type="ChEBI" id="CHEBI:18420"/>
    </cofactor>
</comment>
<dbReference type="GO" id="GO:0035539">
    <property type="term" value="F:8-oxo-7,8-dihydrodeoxyguanosine triphosphate pyrophosphatase activity"/>
    <property type="evidence" value="ECO:0007669"/>
    <property type="project" value="UniProtKB-EC"/>
</dbReference>
<dbReference type="GO" id="GO:0008413">
    <property type="term" value="F:8-oxo-7,8-dihydroguanosine triphosphate pyrophosphatase activity"/>
    <property type="evidence" value="ECO:0007669"/>
    <property type="project" value="TreeGrafter"/>
</dbReference>
<evidence type="ECO:0000259" key="17">
    <source>
        <dbReference type="PROSITE" id="PS51462"/>
    </source>
</evidence>
<dbReference type="EC" id="3.6.1.55" evidence="12"/>
<name>F5YJS2_TREPZ</name>
<feature type="domain" description="Nudix hydrolase" evidence="17">
    <location>
        <begin position="18"/>
        <end position="148"/>
    </location>
</feature>
<evidence type="ECO:0000256" key="16">
    <source>
        <dbReference type="ARBA" id="ARBA00042798"/>
    </source>
</evidence>
<reference evidence="18 19" key="2">
    <citation type="journal article" date="2011" name="ISME J.">
        <title>RNA-seq reveals cooperative metabolic interactions between two termite-gut spirochete species in co-culture.</title>
        <authorList>
            <person name="Rosenthal A.Z."/>
            <person name="Matson E.G."/>
            <person name="Eldar A."/>
            <person name="Leadbetter J.R."/>
        </authorList>
    </citation>
    <scope>NUCLEOTIDE SEQUENCE [LARGE SCALE GENOMIC DNA]</scope>
    <source>
        <strain evidence="19">ATCC BAA-887 / DSM 12427 / ZAS-2</strain>
    </source>
</reference>
<keyword evidence="8" id="KW-0460">Magnesium</keyword>
<evidence type="ECO:0000256" key="10">
    <source>
        <dbReference type="ARBA" id="ARBA00035861"/>
    </source>
</evidence>
<dbReference type="PANTHER" id="PTHR47707">
    <property type="entry name" value="8-OXO-DGTP DIPHOSPHATASE"/>
    <property type="match status" value="1"/>
</dbReference>
<comment type="catalytic activity">
    <reaction evidence="11">
        <text>8-oxo-GTP + H2O = 8-oxo-GMP + diphosphate + H(+)</text>
        <dbReference type="Rhea" id="RHEA:67616"/>
        <dbReference type="ChEBI" id="CHEBI:15377"/>
        <dbReference type="ChEBI" id="CHEBI:15378"/>
        <dbReference type="ChEBI" id="CHEBI:33019"/>
        <dbReference type="ChEBI" id="CHEBI:143553"/>
        <dbReference type="ChEBI" id="CHEBI:145694"/>
    </reaction>
</comment>
<keyword evidence="5" id="KW-0479">Metal-binding</keyword>
<comment type="catalytic activity">
    <reaction evidence="10">
        <text>8-oxo-dGTP + H2O = 8-oxo-dGMP + diphosphate + H(+)</text>
        <dbReference type="Rhea" id="RHEA:31575"/>
        <dbReference type="ChEBI" id="CHEBI:15377"/>
        <dbReference type="ChEBI" id="CHEBI:15378"/>
        <dbReference type="ChEBI" id="CHEBI:33019"/>
        <dbReference type="ChEBI" id="CHEBI:63224"/>
        <dbReference type="ChEBI" id="CHEBI:77896"/>
        <dbReference type="EC" id="3.6.1.55"/>
    </reaction>
</comment>
<dbReference type="InterPro" id="IPR000086">
    <property type="entry name" value="NUDIX_hydrolase_dom"/>
</dbReference>
<proteinExistence type="inferred from homology"/>
<gene>
    <name evidence="18" type="ordered locus">TREPR_2065</name>
</gene>
<evidence type="ECO:0000256" key="3">
    <source>
        <dbReference type="ARBA" id="ARBA00022457"/>
    </source>
</evidence>
<dbReference type="CDD" id="cd03425">
    <property type="entry name" value="NUDIX_MutT_NudA_like"/>
    <property type="match status" value="1"/>
</dbReference>
<dbReference type="GO" id="GO:0046872">
    <property type="term" value="F:metal ion binding"/>
    <property type="evidence" value="ECO:0007669"/>
    <property type="project" value="UniProtKB-KW"/>
</dbReference>
<evidence type="ECO:0000256" key="11">
    <source>
        <dbReference type="ARBA" id="ARBA00036904"/>
    </source>
</evidence>
<sequence>MLFCKEIYWTGVCNPLRMKHLEVVAGIIEFSGKILCLQKSAGKYDYISYRFEFPGGKVEPGESNCQALMRELNEELAMDINIQEQDFYMTVHHSYPDFEITLHSFLCRVNDGNFTLKEHKSFVWLKKMDLLRVDWAAADLPIVKKLMEDIACV</sequence>
<evidence type="ECO:0000256" key="12">
    <source>
        <dbReference type="ARBA" id="ARBA00038905"/>
    </source>
</evidence>
<dbReference type="AlphaFoldDB" id="F5YJS2"/>
<keyword evidence="3" id="KW-0515">Mutator protein</keyword>
<accession>F5YJS2</accession>
<evidence type="ECO:0000256" key="6">
    <source>
        <dbReference type="ARBA" id="ARBA00022763"/>
    </source>
</evidence>